<evidence type="ECO:0000256" key="1">
    <source>
        <dbReference type="SAM" id="MobiDB-lite"/>
    </source>
</evidence>
<dbReference type="AlphaFoldDB" id="A0A7C8IQT4"/>
<dbReference type="Proteomes" id="UP000481858">
    <property type="component" value="Unassembled WGS sequence"/>
</dbReference>
<dbReference type="InParanoid" id="A0A7C8IQT4"/>
<accession>A0A7C8IQT4</accession>
<name>A0A7C8IQT4_9PEZI</name>
<dbReference type="OrthoDB" id="4757127at2759"/>
<comment type="caution">
    <text evidence="2">The sequence shown here is derived from an EMBL/GenBank/DDBJ whole genome shotgun (WGS) entry which is preliminary data.</text>
</comment>
<protein>
    <submittedName>
        <fullName evidence="2">Uncharacterized protein</fullName>
    </submittedName>
</protein>
<feature type="compositionally biased region" description="Polar residues" evidence="1">
    <location>
        <begin position="15"/>
        <end position="24"/>
    </location>
</feature>
<reference evidence="2 3" key="1">
    <citation type="submission" date="2019-12" db="EMBL/GenBank/DDBJ databases">
        <title>Draft genome sequence of the ascomycete Xylaria multiplex DSM 110363.</title>
        <authorList>
            <person name="Buettner E."/>
            <person name="Kellner H."/>
        </authorList>
    </citation>
    <scope>NUCLEOTIDE SEQUENCE [LARGE SCALE GENOMIC DNA]</scope>
    <source>
        <strain evidence="2 3">DSM 110363</strain>
    </source>
</reference>
<sequence>MDLSLHQHQPKKETTTATDRSNLSYGKGRNEKQVIAWEHEHLSLDSCQEILKKPYTDKFDTLLLYILNQWGITLDTILVLEKEGSTVSRYWPYALKGLKHVITRCYDCIWRDHMRFREVFSFSASRIDDIERDVIDDRGRGVIKTDVALSRVATVELICAGFGLWTRDIYAGKDGLDKFSGRGASFNFDFVKMDLEWTVIDNEIIRRIQAKLPFRMLFPETESSQNSLLPNK</sequence>
<keyword evidence="3" id="KW-1185">Reference proteome</keyword>
<feature type="region of interest" description="Disordered" evidence="1">
    <location>
        <begin position="1"/>
        <end position="25"/>
    </location>
</feature>
<organism evidence="2 3">
    <name type="scientific">Xylaria multiplex</name>
    <dbReference type="NCBI Taxonomy" id="323545"/>
    <lineage>
        <taxon>Eukaryota</taxon>
        <taxon>Fungi</taxon>
        <taxon>Dikarya</taxon>
        <taxon>Ascomycota</taxon>
        <taxon>Pezizomycotina</taxon>
        <taxon>Sordariomycetes</taxon>
        <taxon>Xylariomycetidae</taxon>
        <taxon>Xylariales</taxon>
        <taxon>Xylariaceae</taxon>
        <taxon>Xylaria</taxon>
    </lineage>
</organism>
<dbReference type="EMBL" id="WUBL01000029">
    <property type="protein sequence ID" value="KAF2969981.1"/>
    <property type="molecule type" value="Genomic_DNA"/>
</dbReference>
<gene>
    <name evidence="2" type="ORF">GQX73_g3624</name>
</gene>
<evidence type="ECO:0000313" key="2">
    <source>
        <dbReference type="EMBL" id="KAF2969981.1"/>
    </source>
</evidence>
<proteinExistence type="predicted"/>
<evidence type="ECO:0000313" key="3">
    <source>
        <dbReference type="Proteomes" id="UP000481858"/>
    </source>
</evidence>